<dbReference type="EMBL" id="KN840474">
    <property type="protein sequence ID" value="KIP08797.1"/>
    <property type="molecule type" value="Genomic_DNA"/>
</dbReference>
<dbReference type="InterPro" id="IPR015421">
    <property type="entry name" value="PyrdxlP-dep_Trfase_major"/>
</dbReference>
<reference evidence="10 11" key="1">
    <citation type="journal article" date="2014" name="PLoS Genet.">
        <title>Analysis of the Phlebiopsis gigantea genome, transcriptome and secretome provides insight into its pioneer colonization strategies of wood.</title>
        <authorList>
            <person name="Hori C."/>
            <person name="Ishida T."/>
            <person name="Igarashi K."/>
            <person name="Samejima M."/>
            <person name="Suzuki H."/>
            <person name="Master E."/>
            <person name="Ferreira P."/>
            <person name="Ruiz-Duenas F.J."/>
            <person name="Held B."/>
            <person name="Canessa P."/>
            <person name="Larrondo L.F."/>
            <person name="Schmoll M."/>
            <person name="Druzhinina I.S."/>
            <person name="Kubicek C.P."/>
            <person name="Gaskell J.A."/>
            <person name="Kersten P."/>
            <person name="St John F."/>
            <person name="Glasner J."/>
            <person name="Sabat G."/>
            <person name="Splinter BonDurant S."/>
            <person name="Syed K."/>
            <person name="Yadav J."/>
            <person name="Mgbeahuruike A.C."/>
            <person name="Kovalchuk A."/>
            <person name="Asiegbu F.O."/>
            <person name="Lackner G."/>
            <person name="Hoffmeister D."/>
            <person name="Rencoret J."/>
            <person name="Gutierrez A."/>
            <person name="Sun H."/>
            <person name="Lindquist E."/>
            <person name="Barry K."/>
            <person name="Riley R."/>
            <person name="Grigoriev I.V."/>
            <person name="Henrissat B."/>
            <person name="Kues U."/>
            <person name="Berka R.M."/>
            <person name="Martinez A.T."/>
            <person name="Covert S.F."/>
            <person name="Blanchette R.A."/>
            <person name="Cullen D."/>
        </authorList>
    </citation>
    <scope>NUCLEOTIDE SEQUENCE [LARGE SCALE GENOMIC DNA]</scope>
    <source>
        <strain evidence="10 11">11061_1 CR5-6</strain>
    </source>
</reference>
<dbReference type="PANTHER" id="PTHR21152">
    <property type="entry name" value="AMINOTRANSFERASE CLASS V"/>
    <property type="match status" value="1"/>
</dbReference>
<keyword evidence="4" id="KW-0032">Aminotransferase</keyword>
<comment type="cofactor">
    <cofactor evidence="1 8">
        <name>pyridoxal 5'-phosphate</name>
        <dbReference type="ChEBI" id="CHEBI:597326"/>
    </cofactor>
</comment>
<keyword evidence="11" id="KW-1185">Reference proteome</keyword>
<dbReference type="GO" id="GO:0005777">
    <property type="term" value="C:peroxisome"/>
    <property type="evidence" value="ECO:0007669"/>
    <property type="project" value="TreeGrafter"/>
</dbReference>
<sequence>MSTFTQEPHKLLLIPGPIELSDEVLYANATPPMPHTGADFIPIFGDAIRMTREVVQTQTGQPFLIAGSGTLGWDQVAANLIEPGEDALLLNCGYFGDSFADCLRAYGANVDEIRADFGKSVTQPELEAALKAKKYKLVCFTHVDTSTAVLSDAKMIGETCKRLAPESLVILDGVCSVASEEIKMDEWNIDVVLSASQKGLGAPPGLCVVIASQKAIKVNEVRKAPIAGFYSSWKRWLPIMQAYEAGKPAYFATPPVNLIRAYQVSLTQITKSPTISLQDRFELHRKAALRVRHAATELGLKLVPVDPHYTANGMTAIYLPEGLGVADVVPRMAQRGIIVTGGIHKVNKDKYFRIGHMGVSVVHPERGDIAKAIAGMQEALQEALASKKATLAAKESYKPSPVRNPAVPRAYPRSIAVVSARL</sequence>
<evidence type="ECO:0000256" key="1">
    <source>
        <dbReference type="ARBA" id="ARBA00001933"/>
    </source>
</evidence>
<proteinExistence type="inferred from homology"/>
<dbReference type="STRING" id="745531.A0A0C3SA21"/>
<evidence type="ECO:0000256" key="3">
    <source>
        <dbReference type="ARBA" id="ARBA00013049"/>
    </source>
</evidence>
<dbReference type="FunFam" id="3.40.640.10:FF:000027">
    <property type="entry name" value="Serine--pyruvate aminotransferase, mitochondrial"/>
    <property type="match status" value="1"/>
</dbReference>
<dbReference type="OrthoDB" id="7403325at2759"/>
<dbReference type="HOGENOM" id="CLU_027686_5_2_1"/>
<dbReference type="Proteomes" id="UP000053257">
    <property type="component" value="Unassembled WGS sequence"/>
</dbReference>
<evidence type="ECO:0000256" key="5">
    <source>
        <dbReference type="ARBA" id="ARBA00022679"/>
    </source>
</evidence>
<feature type="modified residue" description="N6-(pyridoxal phosphate)lysine" evidence="8">
    <location>
        <position position="198"/>
    </location>
</feature>
<accession>A0A0C3SA21</accession>
<keyword evidence="6 8" id="KW-0663">Pyridoxal phosphate</keyword>
<feature type="domain" description="Aminotransferase class V" evidence="9">
    <location>
        <begin position="26"/>
        <end position="344"/>
    </location>
</feature>
<protein>
    <recommendedName>
        <fullName evidence="3">alanine--glyoxylate transaminase</fullName>
        <ecNumber evidence="3">2.6.1.44</ecNumber>
    </recommendedName>
</protein>
<dbReference type="Gene3D" id="3.90.1150.10">
    <property type="entry name" value="Aspartate Aminotransferase, domain 1"/>
    <property type="match status" value="1"/>
</dbReference>
<evidence type="ECO:0000256" key="2">
    <source>
        <dbReference type="ARBA" id="ARBA00009236"/>
    </source>
</evidence>
<keyword evidence="5" id="KW-0808">Transferase</keyword>
<dbReference type="Pfam" id="PF00266">
    <property type="entry name" value="Aminotran_5"/>
    <property type="match status" value="1"/>
</dbReference>
<name>A0A0C3SA21_PHLG1</name>
<dbReference type="FunFam" id="3.90.1150.10:FF:000049">
    <property type="entry name" value="Alanine-glyoxylate aminotransferase 1"/>
    <property type="match status" value="1"/>
</dbReference>
<dbReference type="GO" id="GO:0004760">
    <property type="term" value="F:L-serine-pyruvate transaminase activity"/>
    <property type="evidence" value="ECO:0007669"/>
    <property type="project" value="TreeGrafter"/>
</dbReference>
<dbReference type="Gene3D" id="3.40.640.10">
    <property type="entry name" value="Type I PLP-dependent aspartate aminotransferase-like (Major domain)"/>
    <property type="match status" value="1"/>
</dbReference>
<evidence type="ECO:0000256" key="6">
    <source>
        <dbReference type="ARBA" id="ARBA00022898"/>
    </source>
</evidence>
<dbReference type="GO" id="GO:0008453">
    <property type="term" value="F:alanine-glyoxylate transaminase activity"/>
    <property type="evidence" value="ECO:0007669"/>
    <property type="project" value="UniProtKB-EC"/>
</dbReference>
<organism evidence="10 11">
    <name type="scientific">Phlebiopsis gigantea (strain 11061_1 CR5-6)</name>
    <name type="common">White-rot fungus</name>
    <name type="synonym">Peniophora gigantea</name>
    <dbReference type="NCBI Taxonomy" id="745531"/>
    <lineage>
        <taxon>Eukaryota</taxon>
        <taxon>Fungi</taxon>
        <taxon>Dikarya</taxon>
        <taxon>Basidiomycota</taxon>
        <taxon>Agaricomycotina</taxon>
        <taxon>Agaricomycetes</taxon>
        <taxon>Polyporales</taxon>
        <taxon>Phanerochaetaceae</taxon>
        <taxon>Phlebiopsis</taxon>
    </lineage>
</organism>
<evidence type="ECO:0000256" key="8">
    <source>
        <dbReference type="PIRSR" id="PIRSR000524-50"/>
    </source>
</evidence>
<gene>
    <name evidence="10" type="ORF">PHLGIDRAFT_18816</name>
</gene>
<feature type="binding site" evidence="7">
    <location>
        <position position="353"/>
    </location>
    <ligand>
        <name>substrate</name>
    </ligand>
</feature>
<evidence type="ECO:0000256" key="7">
    <source>
        <dbReference type="PIRSR" id="PIRSR000524-1"/>
    </source>
</evidence>
<evidence type="ECO:0000259" key="9">
    <source>
        <dbReference type="Pfam" id="PF00266"/>
    </source>
</evidence>
<dbReference type="GO" id="GO:0019265">
    <property type="term" value="P:glycine biosynthetic process, by transamination of glyoxylate"/>
    <property type="evidence" value="ECO:0007669"/>
    <property type="project" value="TreeGrafter"/>
</dbReference>
<dbReference type="PIRSF" id="PIRSF000524">
    <property type="entry name" value="SPT"/>
    <property type="match status" value="1"/>
</dbReference>
<dbReference type="InterPro" id="IPR015422">
    <property type="entry name" value="PyrdxlP-dep_Trfase_small"/>
</dbReference>
<evidence type="ECO:0000313" key="11">
    <source>
        <dbReference type="Proteomes" id="UP000053257"/>
    </source>
</evidence>
<dbReference type="InterPro" id="IPR024169">
    <property type="entry name" value="SP_NH2Trfase/AEP_transaminase"/>
</dbReference>
<comment type="similarity">
    <text evidence="2">Belongs to the class-V pyridoxal-phosphate-dependent aminotransferase family.</text>
</comment>
<dbReference type="InterPro" id="IPR015424">
    <property type="entry name" value="PyrdxlP-dep_Trfase"/>
</dbReference>
<dbReference type="PANTHER" id="PTHR21152:SF24">
    <property type="entry name" value="ALANINE--GLYOXYLATE AMINOTRANSFERASE 1"/>
    <property type="match status" value="1"/>
</dbReference>
<dbReference type="AlphaFoldDB" id="A0A0C3SA21"/>
<evidence type="ECO:0000256" key="4">
    <source>
        <dbReference type="ARBA" id="ARBA00022576"/>
    </source>
</evidence>
<dbReference type="EC" id="2.6.1.44" evidence="3"/>
<dbReference type="SUPFAM" id="SSF53383">
    <property type="entry name" value="PLP-dependent transferases"/>
    <property type="match status" value="1"/>
</dbReference>
<dbReference type="InterPro" id="IPR000192">
    <property type="entry name" value="Aminotrans_V_dom"/>
</dbReference>
<evidence type="ECO:0000313" key="10">
    <source>
        <dbReference type="EMBL" id="KIP08797.1"/>
    </source>
</evidence>